<feature type="region of interest" description="Disordered" evidence="1">
    <location>
        <begin position="159"/>
        <end position="180"/>
    </location>
</feature>
<protein>
    <submittedName>
        <fullName evidence="2">Uncharacterized protein</fullName>
    </submittedName>
</protein>
<proteinExistence type="predicted"/>
<comment type="caution">
    <text evidence="2">The sequence shown here is derived from an EMBL/GenBank/DDBJ whole genome shotgun (WGS) entry which is preliminary data.</text>
</comment>
<keyword evidence="3" id="KW-1185">Reference proteome</keyword>
<reference evidence="2" key="1">
    <citation type="submission" date="2020-08" db="EMBL/GenBank/DDBJ databases">
        <title>Genome sequencing and assembly of the red palm weevil Rhynchophorus ferrugineus.</title>
        <authorList>
            <person name="Dias G.B."/>
            <person name="Bergman C.M."/>
            <person name="Manee M."/>
        </authorList>
    </citation>
    <scope>NUCLEOTIDE SEQUENCE</scope>
    <source>
        <strain evidence="2">AA-2017</strain>
        <tissue evidence="2">Whole larva</tissue>
    </source>
</reference>
<organism evidence="2 3">
    <name type="scientific">Rhynchophorus ferrugineus</name>
    <name type="common">Red palm weevil</name>
    <name type="synonym">Curculio ferrugineus</name>
    <dbReference type="NCBI Taxonomy" id="354439"/>
    <lineage>
        <taxon>Eukaryota</taxon>
        <taxon>Metazoa</taxon>
        <taxon>Ecdysozoa</taxon>
        <taxon>Arthropoda</taxon>
        <taxon>Hexapoda</taxon>
        <taxon>Insecta</taxon>
        <taxon>Pterygota</taxon>
        <taxon>Neoptera</taxon>
        <taxon>Endopterygota</taxon>
        <taxon>Coleoptera</taxon>
        <taxon>Polyphaga</taxon>
        <taxon>Cucujiformia</taxon>
        <taxon>Curculionidae</taxon>
        <taxon>Dryophthorinae</taxon>
        <taxon>Rhynchophorus</taxon>
    </lineage>
</organism>
<dbReference type="EMBL" id="JAACXV010000402">
    <property type="protein sequence ID" value="KAF7278362.1"/>
    <property type="molecule type" value="Genomic_DNA"/>
</dbReference>
<evidence type="ECO:0000256" key="1">
    <source>
        <dbReference type="SAM" id="MobiDB-lite"/>
    </source>
</evidence>
<dbReference type="InterPro" id="IPR031983">
    <property type="entry name" value="DUF4786"/>
</dbReference>
<feature type="compositionally biased region" description="Low complexity" evidence="1">
    <location>
        <begin position="159"/>
        <end position="169"/>
    </location>
</feature>
<sequence>MMVDYYRLKLLDLHIFYIQGDPEEIPYSEAPLVLRWCRILKPEEDSVRAGKNIGFFDYIQPAIDYDNYESDTDEYVEAENELSRTIPSKKNRRPQYNNSPIYYIRLPPQPYMFVPGLGYVSQPPQNPISPFVNVPVNFVSNGKPNGIYQWSGGVEMTTAAPPRTTTTKPKPAKKPVKTTLSDSTIHRLPGQFVFNGKPEDIFVLRDSYNSLYGDVLQNLYP</sequence>
<accession>A0A834IG13</accession>
<gene>
    <name evidence="2" type="ORF">GWI33_008494</name>
</gene>
<name>A0A834IG13_RHYFE</name>
<dbReference type="Proteomes" id="UP000625711">
    <property type="component" value="Unassembled WGS sequence"/>
</dbReference>
<dbReference type="AlphaFoldDB" id="A0A834IG13"/>
<dbReference type="Pfam" id="PF16027">
    <property type="entry name" value="DUF4786"/>
    <property type="match status" value="1"/>
</dbReference>
<evidence type="ECO:0000313" key="2">
    <source>
        <dbReference type="EMBL" id="KAF7278362.1"/>
    </source>
</evidence>
<evidence type="ECO:0000313" key="3">
    <source>
        <dbReference type="Proteomes" id="UP000625711"/>
    </source>
</evidence>
<dbReference type="OrthoDB" id="7700260at2759"/>